<evidence type="ECO:0000259" key="3">
    <source>
        <dbReference type="PROSITE" id="PS50801"/>
    </source>
</evidence>
<dbReference type="eggNOG" id="COG1366">
    <property type="taxonomic scope" value="Bacteria"/>
</dbReference>
<comment type="similarity">
    <text evidence="1 2">Belongs to the anti-sigma-factor antagonist family.</text>
</comment>
<feature type="domain" description="STAS" evidence="3">
    <location>
        <begin position="10"/>
        <end position="107"/>
    </location>
</feature>
<dbReference type="CDD" id="cd07043">
    <property type="entry name" value="STAS_anti-anti-sigma_factors"/>
    <property type="match status" value="1"/>
</dbReference>
<gene>
    <name evidence="4" type="ORF">CLOBOL_00930</name>
</gene>
<dbReference type="InterPro" id="IPR002645">
    <property type="entry name" value="STAS_dom"/>
</dbReference>
<evidence type="ECO:0000313" key="5">
    <source>
        <dbReference type="Proteomes" id="UP000005396"/>
    </source>
</evidence>
<organism evidence="4 5">
    <name type="scientific">Enterocloster bolteae (strain ATCC BAA-613 / DSM 15670 / CCUG 46953 / JCM 12243 / WAL 16351)</name>
    <name type="common">Clostridium bolteae</name>
    <dbReference type="NCBI Taxonomy" id="411902"/>
    <lineage>
        <taxon>Bacteria</taxon>
        <taxon>Bacillati</taxon>
        <taxon>Bacillota</taxon>
        <taxon>Clostridia</taxon>
        <taxon>Lachnospirales</taxon>
        <taxon>Lachnospiraceae</taxon>
        <taxon>Enterocloster</taxon>
    </lineage>
</organism>
<dbReference type="AlphaFoldDB" id="A8RJJ4"/>
<dbReference type="InterPro" id="IPR036513">
    <property type="entry name" value="STAS_dom_sf"/>
</dbReference>
<comment type="caution">
    <text evidence="4">The sequence shown here is derived from an EMBL/GenBank/DDBJ whole genome shotgun (WGS) entry which is preliminary data.</text>
</comment>
<dbReference type="NCBIfam" id="TIGR00377">
    <property type="entry name" value="ant_ant_sig"/>
    <property type="match status" value="1"/>
</dbReference>
<dbReference type="EMBL" id="ABCC02000011">
    <property type="protein sequence ID" value="EDP18568.1"/>
    <property type="molecule type" value="Genomic_DNA"/>
</dbReference>
<name>A8RJJ4_ENTBW</name>
<reference evidence="4 5" key="2">
    <citation type="submission" date="2007-09" db="EMBL/GenBank/DDBJ databases">
        <title>Draft genome sequence of Clostridium bolteae (ATCC BAA-613).</title>
        <authorList>
            <person name="Sudarsanam P."/>
            <person name="Ley R."/>
            <person name="Guruge J."/>
            <person name="Turnbaugh P.J."/>
            <person name="Mahowald M."/>
            <person name="Liep D."/>
            <person name="Gordon J."/>
        </authorList>
    </citation>
    <scope>NUCLEOTIDE SEQUENCE [LARGE SCALE GENOMIC DNA]</scope>
    <source>
        <strain evidence="5">ATCC BAA-613 / DSM 15670 / CCUG 46953 / JCM 12243 / WAL 16351</strain>
    </source>
</reference>
<dbReference type="SUPFAM" id="SSF52091">
    <property type="entry name" value="SpoIIaa-like"/>
    <property type="match status" value="1"/>
</dbReference>
<evidence type="ECO:0000313" key="4">
    <source>
        <dbReference type="EMBL" id="EDP18568.1"/>
    </source>
</evidence>
<dbReference type="PANTHER" id="PTHR33495">
    <property type="entry name" value="ANTI-SIGMA FACTOR ANTAGONIST TM_1081-RELATED-RELATED"/>
    <property type="match status" value="1"/>
</dbReference>
<dbReference type="HOGENOM" id="CLU_115403_9_2_9"/>
<evidence type="ECO:0000256" key="2">
    <source>
        <dbReference type="RuleBase" id="RU003749"/>
    </source>
</evidence>
<dbReference type="PaxDb" id="411902-CLOBOL_00930"/>
<dbReference type="PROSITE" id="PS50801">
    <property type="entry name" value="STAS"/>
    <property type="match status" value="1"/>
</dbReference>
<dbReference type="Pfam" id="PF01740">
    <property type="entry name" value="STAS"/>
    <property type="match status" value="1"/>
</dbReference>
<accession>A8RJJ4</accession>
<dbReference type="InterPro" id="IPR003658">
    <property type="entry name" value="Anti-sigma_ant"/>
</dbReference>
<reference evidence="4 5" key="1">
    <citation type="submission" date="2007-08" db="EMBL/GenBank/DDBJ databases">
        <authorList>
            <person name="Fulton L."/>
            <person name="Clifton S."/>
            <person name="Fulton B."/>
            <person name="Xu J."/>
            <person name="Minx P."/>
            <person name="Pepin K.H."/>
            <person name="Johnson M."/>
            <person name="Thiruvilangam P."/>
            <person name="Bhonagiri V."/>
            <person name="Nash W.E."/>
            <person name="Mardis E.R."/>
            <person name="Wilson R.K."/>
        </authorList>
    </citation>
    <scope>NUCLEOTIDE SEQUENCE [LARGE SCALE GENOMIC DNA]</scope>
    <source>
        <strain evidence="5">ATCC BAA-613 / DSM 15670 / CCUG 46953 / JCM 12243 / WAL 16351</strain>
    </source>
</reference>
<evidence type="ECO:0000256" key="1">
    <source>
        <dbReference type="ARBA" id="ARBA00009013"/>
    </source>
</evidence>
<sequence>MKNDREEMIMTITTTKNNGCLTLELEGRLDTTTAPELETVIKNGLEGVDRLVLDMEGLAYLSSAGLRVILAAQKQMNRQGTMTVRNVCGTIMEVFEVTGFTDILTIE</sequence>
<dbReference type="Gene3D" id="3.30.750.24">
    <property type="entry name" value="STAS domain"/>
    <property type="match status" value="1"/>
</dbReference>
<proteinExistence type="inferred from homology"/>
<dbReference type="PANTHER" id="PTHR33495:SF14">
    <property type="entry name" value="ANTI-SIGMA FACTOR ANTAGONIST"/>
    <property type="match status" value="1"/>
</dbReference>
<dbReference type="GO" id="GO:0043856">
    <property type="term" value="F:anti-sigma factor antagonist activity"/>
    <property type="evidence" value="ECO:0007669"/>
    <property type="project" value="InterPro"/>
</dbReference>
<dbReference type="Proteomes" id="UP000005396">
    <property type="component" value="Unassembled WGS sequence"/>
</dbReference>
<protein>
    <recommendedName>
        <fullName evidence="2">Anti-sigma factor antagonist</fullName>
    </recommendedName>
</protein>